<protein>
    <recommendedName>
        <fullName evidence="1">DUF5983 domain-containing protein</fullName>
    </recommendedName>
</protein>
<dbReference type="Proteomes" id="UP000094256">
    <property type="component" value="Chromosome"/>
</dbReference>
<organism evidence="2 3">
    <name type="scientific">Sphingomonas panacis</name>
    <dbReference type="NCBI Taxonomy" id="1560345"/>
    <lineage>
        <taxon>Bacteria</taxon>
        <taxon>Pseudomonadati</taxon>
        <taxon>Pseudomonadota</taxon>
        <taxon>Alphaproteobacteria</taxon>
        <taxon>Sphingomonadales</taxon>
        <taxon>Sphingomonadaceae</taxon>
        <taxon>Sphingomonas</taxon>
    </lineage>
</organism>
<dbReference type="InterPro" id="IPR046025">
    <property type="entry name" value="DUF5983"/>
</dbReference>
<sequence>MRHSALLVCSTVHLPVSERHHIDRLIATAPRAANGRVEAVHPDLVIEPYAYGFFAHTCVVGSGSERPDDISAEFWAILVQAFESDVSWVLFDRDEPAASHLPVFPDPDCPMEHQS</sequence>
<dbReference type="STRING" id="1560345.AWL63_19410"/>
<name>A0A1B3ZEH3_9SPHN</name>
<evidence type="ECO:0000313" key="3">
    <source>
        <dbReference type="Proteomes" id="UP000094256"/>
    </source>
</evidence>
<dbReference type="Pfam" id="PF19419">
    <property type="entry name" value="DUF5983"/>
    <property type="match status" value="1"/>
</dbReference>
<dbReference type="AlphaFoldDB" id="A0A1B3ZEH3"/>
<dbReference type="KEGG" id="span:AWL63_19410"/>
<gene>
    <name evidence="2" type="ORF">AWL63_19410</name>
</gene>
<dbReference type="RefSeq" id="WP_069206323.1">
    <property type="nucleotide sequence ID" value="NZ_CP014168.1"/>
</dbReference>
<proteinExistence type="predicted"/>
<reference evidence="2 3" key="1">
    <citation type="submission" date="2016-01" db="EMBL/GenBank/DDBJ databases">
        <title>Complete genome and mega plasmid sequence of Sphingomonas panacis DCY99 elicits systemic resistance in rice to Xanthomonas oryzae.</title>
        <authorList>
            <person name="Kim Y.J."/>
            <person name="Yang D.C."/>
            <person name="Sing P."/>
        </authorList>
    </citation>
    <scope>NUCLEOTIDE SEQUENCE [LARGE SCALE GENOMIC DNA]</scope>
    <source>
        <strain evidence="2 3">DCY99</strain>
    </source>
</reference>
<feature type="domain" description="DUF5983" evidence="1">
    <location>
        <begin position="6"/>
        <end position="105"/>
    </location>
</feature>
<dbReference type="EMBL" id="CP014168">
    <property type="protein sequence ID" value="AOH85793.1"/>
    <property type="molecule type" value="Genomic_DNA"/>
</dbReference>
<dbReference type="OrthoDB" id="7468443at2"/>
<evidence type="ECO:0000313" key="2">
    <source>
        <dbReference type="EMBL" id="AOH85793.1"/>
    </source>
</evidence>
<accession>A0A1B3ZEH3</accession>
<keyword evidence="3" id="KW-1185">Reference proteome</keyword>
<evidence type="ECO:0000259" key="1">
    <source>
        <dbReference type="Pfam" id="PF19419"/>
    </source>
</evidence>